<feature type="region of interest" description="Disordered" evidence="1">
    <location>
        <begin position="62"/>
        <end position="111"/>
    </location>
</feature>
<feature type="compositionally biased region" description="Acidic residues" evidence="1">
    <location>
        <begin position="134"/>
        <end position="147"/>
    </location>
</feature>
<reference evidence="2" key="1">
    <citation type="submission" date="2021-01" db="EMBL/GenBank/DDBJ databases">
        <authorList>
            <person name="Corre E."/>
            <person name="Pelletier E."/>
            <person name="Niang G."/>
            <person name="Scheremetjew M."/>
            <person name="Finn R."/>
            <person name="Kale V."/>
            <person name="Holt S."/>
            <person name="Cochrane G."/>
            <person name="Meng A."/>
            <person name="Brown T."/>
            <person name="Cohen L."/>
        </authorList>
    </citation>
    <scope>NUCLEOTIDE SEQUENCE</scope>
    <source>
        <strain evidence="2">CCMP125</strain>
    </source>
</reference>
<name>A0A7S3DR60_9STRA</name>
<evidence type="ECO:0000256" key="1">
    <source>
        <dbReference type="SAM" id="MobiDB-lite"/>
    </source>
</evidence>
<evidence type="ECO:0000313" key="2">
    <source>
        <dbReference type="EMBL" id="CAD9971228.1"/>
    </source>
</evidence>
<sequence>MLPQDLQSLIRGSSRVIVVCDNAKGKIKDPHVFSSKRRLRPRDRLSLDSSISSHILPSVGIDPMKSNCRWDPEVRSEEDDETRPADKEETQEEPPIGKKKSNNMGLSLPVRRNSTDSVDAAMLAEIFDDLGLLDDSSDEKEDEEIDDTTFSTVTTGTTQSMHSSSTLSSAMMLSSSLDPQK</sequence>
<proteinExistence type="predicted"/>
<feature type="compositionally biased region" description="Low complexity" evidence="1">
    <location>
        <begin position="148"/>
        <end position="181"/>
    </location>
</feature>
<accession>A0A7S3DR60</accession>
<gene>
    <name evidence="2" type="ORF">APAL1065_LOCUS14455</name>
</gene>
<dbReference type="AlphaFoldDB" id="A0A7S3DR60"/>
<feature type="region of interest" description="Disordered" evidence="1">
    <location>
        <begin position="134"/>
        <end position="181"/>
    </location>
</feature>
<protein>
    <submittedName>
        <fullName evidence="2">Uncharacterized protein</fullName>
    </submittedName>
</protein>
<organism evidence="2">
    <name type="scientific">Entomoneis paludosa</name>
    <dbReference type="NCBI Taxonomy" id="265537"/>
    <lineage>
        <taxon>Eukaryota</taxon>
        <taxon>Sar</taxon>
        <taxon>Stramenopiles</taxon>
        <taxon>Ochrophyta</taxon>
        <taxon>Bacillariophyta</taxon>
        <taxon>Bacillariophyceae</taxon>
        <taxon>Bacillariophycidae</taxon>
        <taxon>Entomoneidaceae</taxon>
        <taxon>Entomoneis</taxon>
    </lineage>
</organism>
<dbReference type="EMBL" id="HBHT01021568">
    <property type="protein sequence ID" value="CAD9971228.1"/>
    <property type="molecule type" value="Transcribed_RNA"/>
</dbReference>